<name>A0ABW2LMX9_9PSEU</name>
<dbReference type="CDD" id="cd16936">
    <property type="entry name" value="HATPase_RsbW-like"/>
    <property type="match status" value="1"/>
</dbReference>
<keyword evidence="1" id="KW-0723">Serine/threonine-protein kinase</keyword>
<evidence type="ECO:0000256" key="1">
    <source>
        <dbReference type="ARBA" id="ARBA00022527"/>
    </source>
</evidence>
<accession>A0ABW2LMX9</accession>
<feature type="region of interest" description="Disordered" evidence="2">
    <location>
        <begin position="1"/>
        <end position="24"/>
    </location>
</feature>
<feature type="domain" description="Histidine kinase/HSP90-like ATPase" evidence="3">
    <location>
        <begin position="25"/>
        <end position="139"/>
    </location>
</feature>
<dbReference type="InterPro" id="IPR036890">
    <property type="entry name" value="HATPase_C_sf"/>
</dbReference>
<evidence type="ECO:0000259" key="3">
    <source>
        <dbReference type="Pfam" id="PF13581"/>
    </source>
</evidence>
<reference evidence="5" key="1">
    <citation type="journal article" date="2019" name="Int. J. Syst. Evol. Microbiol.">
        <title>The Global Catalogue of Microorganisms (GCM) 10K type strain sequencing project: providing services to taxonomists for standard genome sequencing and annotation.</title>
        <authorList>
            <consortium name="The Broad Institute Genomics Platform"/>
            <consortium name="The Broad Institute Genome Sequencing Center for Infectious Disease"/>
            <person name="Wu L."/>
            <person name="Ma J."/>
        </authorList>
    </citation>
    <scope>NUCLEOTIDE SEQUENCE [LARGE SCALE GENOMIC DNA]</scope>
    <source>
        <strain evidence="5">WLHS5</strain>
    </source>
</reference>
<dbReference type="SUPFAM" id="SSF55874">
    <property type="entry name" value="ATPase domain of HSP90 chaperone/DNA topoisomerase II/histidine kinase"/>
    <property type="match status" value="1"/>
</dbReference>
<dbReference type="Pfam" id="PF13581">
    <property type="entry name" value="HATPase_c_2"/>
    <property type="match status" value="1"/>
</dbReference>
<keyword evidence="1" id="KW-0418">Kinase</keyword>
<protein>
    <submittedName>
        <fullName evidence="4">ATP-binding protein</fullName>
    </submittedName>
</protein>
<keyword evidence="4" id="KW-0547">Nucleotide-binding</keyword>
<sequence length="150" mass="15874">MAFARSGGPDGHPPGSVAHLQRSGVPASAGSLPVLRDELTAWARATGLHEGVAESLALASYEAMANAVEHAYGGASGLLDVEAVRHADRVQVTITDHGSWVPEREGERHRQRGLPLIRRLADDAVVNSDENGTTVLMNWRLPAEADGTPN</sequence>
<dbReference type="PANTHER" id="PTHR35526">
    <property type="entry name" value="ANTI-SIGMA-F FACTOR RSBW-RELATED"/>
    <property type="match status" value="1"/>
</dbReference>
<evidence type="ECO:0000256" key="2">
    <source>
        <dbReference type="SAM" id="MobiDB-lite"/>
    </source>
</evidence>
<keyword evidence="4" id="KW-0067">ATP-binding</keyword>
<dbReference type="PANTHER" id="PTHR35526:SF3">
    <property type="entry name" value="ANTI-SIGMA-F FACTOR RSBW"/>
    <property type="match status" value="1"/>
</dbReference>
<comment type="caution">
    <text evidence="4">The sequence shown here is derived from an EMBL/GenBank/DDBJ whole genome shotgun (WGS) entry which is preliminary data.</text>
</comment>
<dbReference type="InterPro" id="IPR003594">
    <property type="entry name" value="HATPase_dom"/>
</dbReference>
<organism evidence="4 5">
    <name type="scientific">Saccharopolyspora griseoalba</name>
    <dbReference type="NCBI Taxonomy" id="1431848"/>
    <lineage>
        <taxon>Bacteria</taxon>
        <taxon>Bacillati</taxon>
        <taxon>Actinomycetota</taxon>
        <taxon>Actinomycetes</taxon>
        <taxon>Pseudonocardiales</taxon>
        <taxon>Pseudonocardiaceae</taxon>
        <taxon>Saccharopolyspora</taxon>
    </lineage>
</organism>
<evidence type="ECO:0000313" key="4">
    <source>
        <dbReference type="EMBL" id="MFC7343882.1"/>
    </source>
</evidence>
<dbReference type="RefSeq" id="WP_380671219.1">
    <property type="nucleotide sequence ID" value="NZ_JBHTCJ010000012.1"/>
</dbReference>
<keyword evidence="5" id="KW-1185">Reference proteome</keyword>
<dbReference type="GO" id="GO:0005524">
    <property type="term" value="F:ATP binding"/>
    <property type="evidence" value="ECO:0007669"/>
    <property type="project" value="UniProtKB-KW"/>
</dbReference>
<dbReference type="EMBL" id="JBHTCJ010000012">
    <property type="protein sequence ID" value="MFC7343882.1"/>
    <property type="molecule type" value="Genomic_DNA"/>
</dbReference>
<gene>
    <name evidence="4" type="ORF">ACFQRI_20955</name>
</gene>
<dbReference type="Gene3D" id="3.30.565.10">
    <property type="entry name" value="Histidine kinase-like ATPase, C-terminal domain"/>
    <property type="match status" value="1"/>
</dbReference>
<keyword evidence="1" id="KW-0808">Transferase</keyword>
<proteinExistence type="predicted"/>
<evidence type="ECO:0000313" key="5">
    <source>
        <dbReference type="Proteomes" id="UP001596504"/>
    </source>
</evidence>
<dbReference type="InterPro" id="IPR050267">
    <property type="entry name" value="Anti-sigma-factor_SerPK"/>
</dbReference>
<dbReference type="Proteomes" id="UP001596504">
    <property type="component" value="Unassembled WGS sequence"/>
</dbReference>